<dbReference type="AlphaFoldDB" id="A0A4Y2BJS2"/>
<organism evidence="1 2">
    <name type="scientific">Araneus ventricosus</name>
    <name type="common">Orbweaver spider</name>
    <name type="synonym">Epeira ventricosa</name>
    <dbReference type="NCBI Taxonomy" id="182803"/>
    <lineage>
        <taxon>Eukaryota</taxon>
        <taxon>Metazoa</taxon>
        <taxon>Ecdysozoa</taxon>
        <taxon>Arthropoda</taxon>
        <taxon>Chelicerata</taxon>
        <taxon>Arachnida</taxon>
        <taxon>Araneae</taxon>
        <taxon>Araneomorphae</taxon>
        <taxon>Entelegynae</taxon>
        <taxon>Araneoidea</taxon>
        <taxon>Araneidae</taxon>
        <taxon>Araneus</taxon>
    </lineage>
</organism>
<evidence type="ECO:0000313" key="2">
    <source>
        <dbReference type="Proteomes" id="UP000499080"/>
    </source>
</evidence>
<evidence type="ECO:0000313" key="1">
    <source>
        <dbReference type="EMBL" id="GBL92308.1"/>
    </source>
</evidence>
<protein>
    <submittedName>
        <fullName evidence="1">Uncharacterized protein</fullName>
    </submittedName>
</protein>
<name>A0A4Y2BJS2_ARAVE</name>
<comment type="caution">
    <text evidence="1">The sequence shown here is derived from an EMBL/GenBank/DDBJ whole genome shotgun (WGS) entry which is preliminary data.</text>
</comment>
<reference evidence="1 2" key="1">
    <citation type="journal article" date="2019" name="Sci. Rep.">
        <title>Orb-weaving spider Araneus ventricosus genome elucidates the spidroin gene catalogue.</title>
        <authorList>
            <person name="Kono N."/>
            <person name="Nakamura H."/>
            <person name="Ohtoshi R."/>
            <person name="Moran D.A.P."/>
            <person name="Shinohara A."/>
            <person name="Yoshida Y."/>
            <person name="Fujiwara M."/>
            <person name="Mori M."/>
            <person name="Tomita M."/>
            <person name="Arakawa K."/>
        </authorList>
    </citation>
    <scope>NUCLEOTIDE SEQUENCE [LARGE SCALE GENOMIC DNA]</scope>
</reference>
<keyword evidence="2" id="KW-1185">Reference proteome</keyword>
<dbReference type="Proteomes" id="UP000499080">
    <property type="component" value="Unassembled WGS sequence"/>
</dbReference>
<sequence length="107" mass="12204">MNAVSIPGSEEFEVLSPSCVEIVQDKITFNGAKKTWITVPIIDLVIIQRIQQNLKSMEPIFRTQMPLSVVCPILPKYHCSDIQQSPLLELVERREPYLMRMGYKGQG</sequence>
<dbReference type="EMBL" id="BGPR01000085">
    <property type="protein sequence ID" value="GBL92308.1"/>
    <property type="molecule type" value="Genomic_DNA"/>
</dbReference>
<gene>
    <name evidence="1" type="ORF">AVEN_35851_1</name>
</gene>
<accession>A0A4Y2BJS2</accession>
<proteinExistence type="predicted"/>